<evidence type="ECO:0000313" key="3">
    <source>
        <dbReference type="EMBL" id="SDO57822.1"/>
    </source>
</evidence>
<dbReference type="Proteomes" id="UP000199004">
    <property type="component" value="Unassembled WGS sequence"/>
</dbReference>
<dbReference type="STRING" id="1005944.SAMN05192576_0093"/>
<evidence type="ECO:0000259" key="2">
    <source>
        <dbReference type="PROSITE" id="PS50263"/>
    </source>
</evidence>
<dbReference type="InterPro" id="IPR001110">
    <property type="entry name" value="UPF0012_CS"/>
</dbReference>
<gene>
    <name evidence="3" type="ORF">SAMN05192576_0093</name>
</gene>
<keyword evidence="4" id="KW-1185">Reference proteome</keyword>
<dbReference type="Gene3D" id="3.60.110.10">
    <property type="entry name" value="Carbon-nitrogen hydrolase"/>
    <property type="match status" value="1"/>
</dbReference>
<sequence length="270" mass="28916">MTPLAGGWQAGVVTPTSNELRIALVQEAAGLDPAGNRARLEAATPAGTDLVVLPEAFARDFGDAGSDVGPYAEPLDGPFDRELARVAELRGTTLVAGMFETSADPERPWNTLLVRGAATASYRKIHLYDSFGYRESDRLTAGETEPVLVDVAGFSVGLMTCYDLRFPELARALVDRGAEVIVVPAAWVAGPRKVDHWRTLVRARAIENTVFVAAAGQPGPRYTGHSLVVDPMGDVLAEAEDGPAVLTATLRRDVLDEARRTNPSLANRRL</sequence>
<dbReference type="InterPro" id="IPR003010">
    <property type="entry name" value="C-N_Hydrolase"/>
</dbReference>
<dbReference type="EMBL" id="FNIC01000010">
    <property type="protein sequence ID" value="SDO57822.1"/>
    <property type="molecule type" value="Genomic_DNA"/>
</dbReference>
<dbReference type="CDD" id="cd07581">
    <property type="entry name" value="nitrilase_3"/>
    <property type="match status" value="1"/>
</dbReference>
<accession>A0A1H0KPX8</accession>
<dbReference type="SUPFAM" id="SSF56317">
    <property type="entry name" value="Carbon-nitrogen hydrolase"/>
    <property type="match status" value="1"/>
</dbReference>
<protein>
    <submittedName>
        <fullName evidence="3">Predicted amidohydrolase</fullName>
    </submittedName>
</protein>
<evidence type="ECO:0000256" key="1">
    <source>
        <dbReference type="ARBA" id="ARBA00010613"/>
    </source>
</evidence>
<dbReference type="PROSITE" id="PS50263">
    <property type="entry name" value="CN_HYDROLASE"/>
    <property type="match status" value="1"/>
</dbReference>
<dbReference type="AlphaFoldDB" id="A0A1H0KPX8"/>
<evidence type="ECO:0000313" key="4">
    <source>
        <dbReference type="Proteomes" id="UP000199004"/>
    </source>
</evidence>
<comment type="similarity">
    <text evidence="1">Belongs to the carbon-nitrogen hydrolase superfamily. NIT1/NIT2 family.</text>
</comment>
<proteinExistence type="inferred from homology"/>
<dbReference type="PANTHER" id="PTHR23088:SF27">
    <property type="entry name" value="DEAMINATED GLUTATHIONE AMIDASE"/>
    <property type="match status" value="1"/>
</dbReference>
<dbReference type="Pfam" id="PF00795">
    <property type="entry name" value="CN_hydrolase"/>
    <property type="match status" value="1"/>
</dbReference>
<dbReference type="OrthoDB" id="9811121at2"/>
<dbReference type="InterPro" id="IPR036526">
    <property type="entry name" value="C-N_Hydrolase_sf"/>
</dbReference>
<dbReference type="GO" id="GO:0016787">
    <property type="term" value="F:hydrolase activity"/>
    <property type="evidence" value="ECO:0007669"/>
    <property type="project" value="UniProtKB-KW"/>
</dbReference>
<keyword evidence="3" id="KW-0378">Hydrolase</keyword>
<reference evidence="4" key="1">
    <citation type="submission" date="2016-10" db="EMBL/GenBank/DDBJ databases">
        <authorList>
            <person name="Varghese N."/>
            <person name="Submissions S."/>
        </authorList>
    </citation>
    <scope>NUCLEOTIDE SEQUENCE [LARGE SCALE GENOMIC DNA]</scope>
    <source>
        <strain evidence="4">CGMCC 1.11147</strain>
    </source>
</reference>
<dbReference type="PROSITE" id="PS01227">
    <property type="entry name" value="UPF0012"/>
    <property type="match status" value="1"/>
</dbReference>
<organism evidence="3 4">
    <name type="scientific">Nocardioides szechwanensis</name>
    <dbReference type="NCBI Taxonomy" id="1005944"/>
    <lineage>
        <taxon>Bacteria</taxon>
        <taxon>Bacillati</taxon>
        <taxon>Actinomycetota</taxon>
        <taxon>Actinomycetes</taxon>
        <taxon>Propionibacteriales</taxon>
        <taxon>Nocardioidaceae</taxon>
        <taxon>Nocardioides</taxon>
    </lineage>
</organism>
<dbReference type="PANTHER" id="PTHR23088">
    <property type="entry name" value="NITRILASE-RELATED"/>
    <property type="match status" value="1"/>
</dbReference>
<name>A0A1H0KPX8_9ACTN</name>
<feature type="domain" description="CN hydrolase" evidence="2">
    <location>
        <begin position="20"/>
        <end position="252"/>
    </location>
</feature>